<evidence type="ECO:0000313" key="1">
    <source>
        <dbReference type="EMBL" id="SIT55352.1"/>
    </source>
</evidence>
<organism evidence="1 2">
    <name type="scientific">Mesorhizobium prunaredense</name>
    <dbReference type="NCBI Taxonomy" id="1631249"/>
    <lineage>
        <taxon>Bacteria</taxon>
        <taxon>Pseudomonadati</taxon>
        <taxon>Pseudomonadota</taxon>
        <taxon>Alphaproteobacteria</taxon>
        <taxon>Hyphomicrobiales</taxon>
        <taxon>Phyllobacteriaceae</taxon>
        <taxon>Mesorhizobium</taxon>
    </lineage>
</organism>
<dbReference type="EMBL" id="FTPD01000014">
    <property type="protein sequence ID" value="SIT55352.1"/>
    <property type="molecule type" value="Genomic_DNA"/>
</dbReference>
<proteinExistence type="predicted"/>
<accession>A0A1R3V648</accession>
<sequence>MSGPDNSHRPLCLTIFVENRRDLFFVCEVSTVGGLDPRLNTSYPLFLPRQRTAMGQRVLNDLIASQG</sequence>
<dbReference type="AlphaFoldDB" id="A0A1R3V648"/>
<name>A0A1R3V648_9HYPH</name>
<dbReference type="Proteomes" id="UP000188388">
    <property type="component" value="Unassembled WGS sequence"/>
</dbReference>
<gene>
    <name evidence="1" type="ORF">BQ8794_210045</name>
</gene>
<keyword evidence="2" id="KW-1185">Reference proteome</keyword>
<reference evidence="2" key="1">
    <citation type="submission" date="2017-01" db="EMBL/GenBank/DDBJ databases">
        <authorList>
            <person name="Brunel B."/>
        </authorList>
    </citation>
    <scope>NUCLEOTIDE SEQUENCE [LARGE SCALE GENOMIC DNA]</scope>
</reference>
<evidence type="ECO:0000313" key="2">
    <source>
        <dbReference type="Proteomes" id="UP000188388"/>
    </source>
</evidence>
<protein>
    <submittedName>
        <fullName evidence="1">Uncharacterized protein</fullName>
    </submittedName>
</protein>